<dbReference type="RefSeq" id="WP_110309529.1">
    <property type="nucleotide sequence ID" value="NZ_QICL01000003.1"/>
</dbReference>
<dbReference type="OrthoDB" id="1272986at2"/>
<keyword evidence="3" id="KW-1185">Reference proteome</keyword>
<evidence type="ECO:0000313" key="2">
    <source>
        <dbReference type="EMBL" id="PXV67367.1"/>
    </source>
</evidence>
<gene>
    <name evidence="2" type="ORF">CLV62_10340</name>
</gene>
<proteinExistence type="predicted"/>
<evidence type="ECO:0000313" key="3">
    <source>
        <dbReference type="Proteomes" id="UP000247973"/>
    </source>
</evidence>
<reference evidence="2 3" key="1">
    <citation type="submission" date="2018-03" db="EMBL/GenBank/DDBJ databases">
        <title>Genomic Encyclopedia of Archaeal and Bacterial Type Strains, Phase II (KMG-II): from individual species to whole genera.</title>
        <authorList>
            <person name="Goeker M."/>
        </authorList>
    </citation>
    <scope>NUCLEOTIDE SEQUENCE [LARGE SCALE GENOMIC DNA]</scope>
    <source>
        <strain evidence="2 3">DSM 100214</strain>
    </source>
</reference>
<organism evidence="2 3">
    <name type="scientific">Dysgonomonas alginatilytica</name>
    <dbReference type="NCBI Taxonomy" id="1605892"/>
    <lineage>
        <taxon>Bacteria</taxon>
        <taxon>Pseudomonadati</taxon>
        <taxon>Bacteroidota</taxon>
        <taxon>Bacteroidia</taxon>
        <taxon>Bacteroidales</taxon>
        <taxon>Dysgonomonadaceae</taxon>
        <taxon>Dysgonomonas</taxon>
    </lineage>
</organism>
<evidence type="ECO:0000259" key="1">
    <source>
        <dbReference type="Pfam" id="PF15615"/>
    </source>
</evidence>
<sequence>MEILFVVVLFIILVSLVVYASLKPKNSLASGWGNYYAENLSLSSAEKDLLNKISTQIRPDAFYKVAFCRENAIRLFLSVYRKFPSFLIGSKYFDLFYYCSYILKIKYVFLLPSNDVCSPERAEVKRFESVIADSVRDLIEKEFLALPELDAQQERLLYGEDSKRWLTIFEKLKADFSDGIQFYEDIKGRVPLSGSVVAKRNLCYDSYSFMLDKDKVLALKFYMHYLDVGSASDTFKFKTITKPHQKILFENETQLKYFQKILKGYKKNENLNKALSEIEDLFVKKRKKVLLDENAIKSAKEDLIGVVGLLNEYLEDDEFAEVKVTPVMESVVSSSSISIDFNIIQIEFLEMFVFQSYILSFAEVDVFANSKGVFKSQLIDGINDLCYDLLDDMLIEEAEDNYILNEQYYKKVMEG</sequence>
<name>A0A2V3PTY4_9BACT</name>
<accession>A0A2V3PTY4</accession>
<dbReference type="EMBL" id="QICL01000003">
    <property type="protein sequence ID" value="PXV67367.1"/>
    <property type="molecule type" value="Genomic_DNA"/>
</dbReference>
<protein>
    <submittedName>
        <fullName evidence="2">TerB-like protein</fullName>
    </submittedName>
</protein>
<dbReference type="Pfam" id="PF15615">
    <property type="entry name" value="TerB_C"/>
    <property type="match status" value="1"/>
</dbReference>
<feature type="domain" description="TerB-C" evidence="1">
    <location>
        <begin position="284"/>
        <end position="412"/>
    </location>
</feature>
<dbReference type="Proteomes" id="UP000247973">
    <property type="component" value="Unassembled WGS sequence"/>
</dbReference>
<comment type="caution">
    <text evidence="2">The sequence shown here is derived from an EMBL/GenBank/DDBJ whole genome shotgun (WGS) entry which is preliminary data.</text>
</comment>
<dbReference type="InterPro" id="IPR028932">
    <property type="entry name" value="TerB-C"/>
</dbReference>
<dbReference type="AlphaFoldDB" id="A0A2V3PTY4"/>